<evidence type="ECO:0000313" key="1">
    <source>
        <dbReference type="EMBL" id="DBA35387.1"/>
    </source>
</evidence>
<dbReference type="Proteomes" id="UP001302529">
    <property type="component" value="Segment"/>
</dbReference>
<name>A0AA86XRS9_9CAUD</name>
<keyword evidence="2" id="KW-1185">Reference proteome</keyword>
<accession>A0AA86XRS9</accession>
<protein>
    <submittedName>
        <fullName evidence="1">Uncharacterized protein</fullName>
    </submittedName>
</protein>
<dbReference type="GeneID" id="300198785"/>
<dbReference type="RefSeq" id="YP_013605350.1">
    <property type="nucleotide sequence ID" value="NC_133305.1"/>
</dbReference>
<evidence type="ECO:0000313" key="2">
    <source>
        <dbReference type="Proteomes" id="UP001302529"/>
    </source>
</evidence>
<organism evidence="1 2">
    <name type="scientific">Caudoviricetes sp. vir080</name>
    <dbReference type="NCBI Taxonomy" id="3068353"/>
    <lineage>
        <taxon>Viruses</taxon>
        <taxon>Duplodnaviria</taxon>
        <taxon>Heunggongvirae</taxon>
        <taxon>Uroviricota</taxon>
        <taxon>Caudoviricetes</taxon>
    </lineage>
</organism>
<proteinExistence type="predicted"/>
<reference evidence="1 2" key="1">
    <citation type="journal article" date="2023" name="Nat. Microbiol.">
        <title>A compendium of viruses from methanogenic archaea reveals their diversity and adaptations to the gut environment.</title>
        <authorList>
            <person name="Medvedeva S."/>
            <person name="Borrel G."/>
            <person name="Krupovic M."/>
            <person name="Gribaldo S."/>
        </authorList>
    </citation>
    <scope>NUCLEOTIDE SEQUENCE [LARGE SCALE GENOMIC DNA]</scope>
</reference>
<dbReference type="EMBL" id="BK063677">
    <property type="protein sequence ID" value="DBA35387.1"/>
    <property type="molecule type" value="Genomic_DNA"/>
</dbReference>
<sequence>MMNINYNKCYYSAGANKPHATCTHKNYCIFNKNRITLETRIHQLKKQLTNTVNDYNFIRNEGTINSKDYETITKKLEILHKDYEKLKKFEEKIKENGGNNYGYK</sequence>
<gene>
    <name evidence="1" type="ORF">vir080_00014</name>
</gene>